<keyword evidence="3" id="KW-1185">Reference proteome</keyword>
<accession>A0A7J7MQQ0</accession>
<dbReference type="InterPro" id="IPR005174">
    <property type="entry name" value="KIB1-4_b-propeller"/>
</dbReference>
<feature type="domain" description="KIB1-4 beta-propeller" evidence="1">
    <location>
        <begin position="3"/>
        <end position="111"/>
    </location>
</feature>
<dbReference type="PANTHER" id="PTHR44259">
    <property type="entry name" value="OS07G0183000 PROTEIN-RELATED"/>
    <property type="match status" value="1"/>
</dbReference>
<evidence type="ECO:0000259" key="1">
    <source>
        <dbReference type="Pfam" id="PF03478"/>
    </source>
</evidence>
<comment type="caution">
    <text evidence="2">The sequence shown here is derived from an EMBL/GenBank/DDBJ whole genome shotgun (WGS) entry which is preliminary data.</text>
</comment>
<organism evidence="2 3">
    <name type="scientific">Kingdonia uniflora</name>
    <dbReference type="NCBI Taxonomy" id="39325"/>
    <lineage>
        <taxon>Eukaryota</taxon>
        <taxon>Viridiplantae</taxon>
        <taxon>Streptophyta</taxon>
        <taxon>Embryophyta</taxon>
        <taxon>Tracheophyta</taxon>
        <taxon>Spermatophyta</taxon>
        <taxon>Magnoliopsida</taxon>
        <taxon>Ranunculales</taxon>
        <taxon>Circaeasteraceae</taxon>
        <taxon>Kingdonia</taxon>
    </lineage>
</organism>
<sequence length="115" mass="12891">MLRLAFFKAGDTKWSFVKSGLVSNSPVDVMHSKGVFYVVDCNGKACSIDIRPPRPKETLVEARPPSKILNIRGLKNKLYLVELFGELLQVIKIADQGNDSTVRFHVFKQDSIAKI</sequence>
<protein>
    <recommendedName>
        <fullName evidence="1">KIB1-4 beta-propeller domain-containing protein</fullName>
    </recommendedName>
</protein>
<dbReference type="Pfam" id="PF03478">
    <property type="entry name" value="Beta-prop_KIB1-4"/>
    <property type="match status" value="1"/>
</dbReference>
<name>A0A7J7MQQ0_9MAGN</name>
<dbReference type="InterPro" id="IPR050942">
    <property type="entry name" value="F-box_BR-signaling"/>
</dbReference>
<proteinExistence type="predicted"/>
<dbReference type="EMBL" id="JACGCM010001281">
    <property type="protein sequence ID" value="KAF6157259.1"/>
    <property type="molecule type" value="Genomic_DNA"/>
</dbReference>
<gene>
    <name evidence="2" type="ORF">GIB67_041720</name>
</gene>
<dbReference type="PANTHER" id="PTHR44259:SF114">
    <property type="entry name" value="OS06G0707300 PROTEIN"/>
    <property type="match status" value="1"/>
</dbReference>
<dbReference type="Proteomes" id="UP000541444">
    <property type="component" value="Unassembled WGS sequence"/>
</dbReference>
<evidence type="ECO:0000313" key="3">
    <source>
        <dbReference type="Proteomes" id="UP000541444"/>
    </source>
</evidence>
<evidence type="ECO:0000313" key="2">
    <source>
        <dbReference type="EMBL" id="KAF6157259.1"/>
    </source>
</evidence>
<reference evidence="2 3" key="1">
    <citation type="journal article" date="2020" name="IScience">
        <title>Genome Sequencing of the Endangered Kingdonia uniflora (Circaeasteraceae, Ranunculales) Reveals Potential Mechanisms of Evolutionary Specialization.</title>
        <authorList>
            <person name="Sun Y."/>
            <person name="Deng T."/>
            <person name="Zhang A."/>
            <person name="Moore M.J."/>
            <person name="Landis J.B."/>
            <person name="Lin N."/>
            <person name="Zhang H."/>
            <person name="Zhang X."/>
            <person name="Huang J."/>
            <person name="Zhang X."/>
            <person name="Sun H."/>
            <person name="Wang H."/>
        </authorList>
    </citation>
    <scope>NUCLEOTIDE SEQUENCE [LARGE SCALE GENOMIC DNA]</scope>
    <source>
        <strain evidence="2">TB1705</strain>
        <tissue evidence="2">Leaf</tissue>
    </source>
</reference>
<dbReference type="OrthoDB" id="1219048at2759"/>
<dbReference type="AlphaFoldDB" id="A0A7J7MQQ0"/>